<feature type="domain" description="Macro" evidence="11">
    <location>
        <begin position="7"/>
        <end position="185"/>
    </location>
</feature>
<evidence type="ECO:0000256" key="2">
    <source>
        <dbReference type="ARBA" id="ARBA00004906"/>
    </source>
</evidence>
<comment type="catalytic activity">
    <reaction evidence="1 9">
        <text>S-ubiquitinyl-[E2 ubiquitin-conjugating enzyme]-L-cysteine + [acceptor protein]-L-lysine = [E2 ubiquitin-conjugating enzyme]-L-cysteine + N(6)-ubiquitinyl-[acceptor protein]-L-lysine.</text>
        <dbReference type="EC" id="2.3.2.27"/>
    </reaction>
</comment>
<dbReference type="InterPro" id="IPR039399">
    <property type="entry name" value="Deltex_C_sf"/>
</dbReference>
<dbReference type="SUPFAM" id="SSF57850">
    <property type="entry name" value="RING/U-box"/>
    <property type="match status" value="1"/>
</dbReference>
<dbReference type="InterPro" id="IPR002589">
    <property type="entry name" value="Macro_dom"/>
</dbReference>
<dbReference type="GO" id="GO:0008270">
    <property type="term" value="F:zinc ion binding"/>
    <property type="evidence" value="ECO:0007669"/>
    <property type="project" value="UniProtKB-KW"/>
</dbReference>
<accession>A0A813S3T6</accession>
<dbReference type="Gene3D" id="3.30.390.130">
    <property type="match status" value="1"/>
</dbReference>
<dbReference type="PROSITE" id="PS00518">
    <property type="entry name" value="ZF_RING_1"/>
    <property type="match status" value="1"/>
</dbReference>
<dbReference type="Pfam" id="PF01661">
    <property type="entry name" value="Macro"/>
    <property type="match status" value="1"/>
</dbReference>
<dbReference type="Gene3D" id="3.30.40.10">
    <property type="entry name" value="Zinc/RING finger domain, C3HC4 (zinc finger)"/>
    <property type="match status" value="1"/>
</dbReference>
<comment type="caution">
    <text evidence="12">The sequence shown here is derived from an EMBL/GenBank/DDBJ whole genome shotgun (WGS) entry which is preliminary data.</text>
</comment>
<dbReference type="GO" id="GO:0016567">
    <property type="term" value="P:protein ubiquitination"/>
    <property type="evidence" value="ECO:0007669"/>
    <property type="project" value="UniProtKB-UniRule"/>
</dbReference>
<dbReference type="GO" id="GO:0005737">
    <property type="term" value="C:cytoplasm"/>
    <property type="evidence" value="ECO:0007669"/>
    <property type="project" value="UniProtKB-SubCell"/>
</dbReference>
<evidence type="ECO:0000256" key="4">
    <source>
        <dbReference type="ARBA" id="ARBA00022679"/>
    </source>
</evidence>
<dbReference type="InterPro" id="IPR013083">
    <property type="entry name" value="Znf_RING/FYVE/PHD"/>
</dbReference>
<dbReference type="PROSITE" id="PS51154">
    <property type="entry name" value="MACRO"/>
    <property type="match status" value="1"/>
</dbReference>
<reference evidence="12" key="1">
    <citation type="submission" date="2021-02" db="EMBL/GenBank/DDBJ databases">
        <authorList>
            <person name="Nowell W R."/>
        </authorList>
    </citation>
    <scope>NUCLEOTIDE SEQUENCE</scope>
    <source>
        <strain evidence="12">Ploen Becks lab</strain>
    </source>
</reference>
<dbReference type="Gene3D" id="3.40.220.10">
    <property type="entry name" value="Leucine Aminopeptidase, subunit E, domain 1"/>
    <property type="match status" value="1"/>
</dbReference>
<dbReference type="Proteomes" id="UP000663879">
    <property type="component" value="Unassembled WGS sequence"/>
</dbReference>
<evidence type="ECO:0000256" key="9">
    <source>
        <dbReference type="RuleBase" id="RU367105"/>
    </source>
</evidence>
<evidence type="ECO:0000256" key="7">
    <source>
        <dbReference type="ARBA" id="ARBA00022833"/>
    </source>
</evidence>
<dbReference type="PANTHER" id="PTHR12622">
    <property type="entry name" value="DELTEX-RELATED"/>
    <property type="match status" value="1"/>
</dbReference>
<dbReference type="GO" id="GO:0061630">
    <property type="term" value="F:ubiquitin protein ligase activity"/>
    <property type="evidence" value="ECO:0007669"/>
    <property type="project" value="UniProtKB-UniRule"/>
</dbReference>
<keyword evidence="7 9" id="KW-0862">Zinc</keyword>
<dbReference type="GO" id="GO:0007219">
    <property type="term" value="P:Notch signaling pathway"/>
    <property type="evidence" value="ECO:0007669"/>
    <property type="project" value="InterPro"/>
</dbReference>
<keyword evidence="5 9" id="KW-0479">Metal-binding</keyword>
<dbReference type="OrthoDB" id="527344at2759"/>
<evidence type="ECO:0000256" key="8">
    <source>
        <dbReference type="PROSITE-ProRule" id="PRU00175"/>
    </source>
</evidence>
<evidence type="ECO:0000313" key="12">
    <source>
        <dbReference type="EMBL" id="CAF0794450.1"/>
    </source>
</evidence>
<evidence type="ECO:0000256" key="3">
    <source>
        <dbReference type="ARBA" id="ARBA00009413"/>
    </source>
</evidence>
<keyword evidence="6 8" id="KW-0863">Zinc-finger</keyword>
<dbReference type="InterPro" id="IPR001841">
    <property type="entry name" value="Znf_RING"/>
</dbReference>
<evidence type="ECO:0000259" key="10">
    <source>
        <dbReference type="PROSITE" id="PS50089"/>
    </source>
</evidence>
<dbReference type="AlphaFoldDB" id="A0A813S3T6"/>
<evidence type="ECO:0000313" key="13">
    <source>
        <dbReference type="Proteomes" id="UP000663879"/>
    </source>
</evidence>
<dbReference type="InterPro" id="IPR039396">
    <property type="entry name" value="Deltex_C"/>
</dbReference>
<dbReference type="UniPathway" id="UPA00143"/>
<keyword evidence="9" id="KW-0963">Cytoplasm</keyword>
<dbReference type="SMART" id="SM00506">
    <property type="entry name" value="A1pp"/>
    <property type="match status" value="1"/>
</dbReference>
<evidence type="ECO:0000256" key="5">
    <source>
        <dbReference type="ARBA" id="ARBA00022723"/>
    </source>
</evidence>
<dbReference type="SMART" id="SM00184">
    <property type="entry name" value="RING"/>
    <property type="match status" value="1"/>
</dbReference>
<dbReference type="EMBL" id="CAJNOC010000710">
    <property type="protein sequence ID" value="CAF0794450.1"/>
    <property type="molecule type" value="Genomic_DNA"/>
</dbReference>
<keyword evidence="13" id="KW-1185">Reference proteome</keyword>
<evidence type="ECO:0000256" key="1">
    <source>
        <dbReference type="ARBA" id="ARBA00000900"/>
    </source>
</evidence>
<comment type="pathway">
    <text evidence="2 9">Protein modification; protein ubiquitination.</text>
</comment>
<comment type="similarity">
    <text evidence="3 9">Belongs to the Deltex family.</text>
</comment>
<dbReference type="Pfam" id="PF13923">
    <property type="entry name" value="zf-C3HC4_2"/>
    <property type="match status" value="1"/>
</dbReference>
<name>A0A813S3T6_9BILA</name>
<dbReference type="Pfam" id="PF18102">
    <property type="entry name" value="DTC"/>
    <property type="match status" value="1"/>
</dbReference>
<dbReference type="InterPro" id="IPR039398">
    <property type="entry name" value="Deltex_fam"/>
</dbReference>
<proteinExistence type="inferred from homology"/>
<evidence type="ECO:0000256" key="6">
    <source>
        <dbReference type="ARBA" id="ARBA00022771"/>
    </source>
</evidence>
<comment type="subcellular location">
    <subcellularLocation>
        <location evidence="9">Cytoplasm</location>
    </subcellularLocation>
</comment>
<sequence length="380" mass="42710">MLASDKIHQFSKFTNQNIDLIVLNSSITELSNVDCIVNCTGPCFEHYGGVSKAITEAAGPKILKEYKNYNSQFGELEAGIVHDTHAFNLNQYKYILHVVTPKHKTYLEMIYSNLFTKCFNELNLESIAVPLIGTGLARRAINDCVNSLIESIRYLKNLTKNIKIYIVNNNPDQIKECLEILKNFLNPEINDNDKDKLDECPICLDNVSDAKKLNKCGHIFCKSCIDKSFNVKQVCPLCNMVYGVNEGNQPNGTMNIKILNLTLPGYDKSVNTIEISYLFPSGVQQANHPNPGQRYHGTQRVAYLPNDNDGKKVLGLLQKAFEKKLLFTIGQSRTTNRNNVVTWNDIHHKTSIDGGPANFGYPDNSYIQRVLAELADKGIQ</sequence>
<keyword evidence="4 9" id="KW-0808">Transferase</keyword>
<dbReference type="SUPFAM" id="SSF52949">
    <property type="entry name" value="Macro domain-like"/>
    <property type="match status" value="1"/>
</dbReference>
<protein>
    <recommendedName>
        <fullName evidence="9">E3 ubiquitin-protein ligase</fullName>
        <ecNumber evidence="9">2.3.2.27</ecNumber>
    </recommendedName>
</protein>
<gene>
    <name evidence="12" type="ORF">OXX778_LOCUS6138</name>
</gene>
<dbReference type="EC" id="2.3.2.27" evidence="9"/>
<feature type="domain" description="RING-type" evidence="10">
    <location>
        <begin position="200"/>
        <end position="239"/>
    </location>
</feature>
<dbReference type="CDD" id="cd09633">
    <property type="entry name" value="Deltex_C"/>
    <property type="match status" value="1"/>
</dbReference>
<evidence type="ECO:0000259" key="11">
    <source>
        <dbReference type="PROSITE" id="PS51154"/>
    </source>
</evidence>
<organism evidence="12 13">
    <name type="scientific">Brachionus calyciflorus</name>
    <dbReference type="NCBI Taxonomy" id="104777"/>
    <lineage>
        <taxon>Eukaryota</taxon>
        <taxon>Metazoa</taxon>
        <taxon>Spiralia</taxon>
        <taxon>Gnathifera</taxon>
        <taxon>Rotifera</taxon>
        <taxon>Eurotatoria</taxon>
        <taxon>Monogononta</taxon>
        <taxon>Pseudotrocha</taxon>
        <taxon>Ploima</taxon>
        <taxon>Brachionidae</taxon>
        <taxon>Brachionus</taxon>
    </lineage>
</organism>
<dbReference type="InterPro" id="IPR017907">
    <property type="entry name" value="Znf_RING_CS"/>
</dbReference>
<dbReference type="InterPro" id="IPR043472">
    <property type="entry name" value="Macro_dom-like"/>
</dbReference>
<dbReference type="PROSITE" id="PS50089">
    <property type="entry name" value="ZF_RING_2"/>
    <property type="match status" value="1"/>
</dbReference>